<dbReference type="Pfam" id="PF24883">
    <property type="entry name" value="NPHP3_N"/>
    <property type="match status" value="1"/>
</dbReference>
<keyword evidence="1" id="KW-0677">Repeat</keyword>
<name>A0A4Y3VXL2_9ACTN</name>
<dbReference type="Gene3D" id="2.40.10.10">
    <property type="entry name" value="Trypsin-like serine proteases"/>
    <property type="match status" value="1"/>
</dbReference>
<dbReference type="RefSeq" id="WP_141315920.1">
    <property type="nucleotide sequence ID" value="NZ_BJND01000108.1"/>
</dbReference>
<evidence type="ECO:0000256" key="1">
    <source>
        <dbReference type="ARBA" id="ARBA00022737"/>
    </source>
</evidence>
<dbReference type="SUPFAM" id="SSF52540">
    <property type="entry name" value="P-loop containing nucleoside triphosphate hydrolases"/>
    <property type="match status" value="1"/>
</dbReference>
<dbReference type="InterPro" id="IPR009003">
    <property type="entry name" value="Peptidase_S1_PA"/>
</dbReference>
<dbReference type="Gene3D" id="3.40.50.300">
    <property type="entry name" value="P-loop containing nucleotide triphosphate hydrolases"/>
    <property type="match status" value="1"/>
</dbReference>
<reference evidence="3 4" key="1">
    <citation type="submission" date="2019-06" db="EMBL/GenBank/DDBJ databases">
        <title>Whole genome shotgun sequence of Streptomyces spinoverrucosus NBRC 14228.</title>
        <authorList>
            <person name="Hosoyama A."/>
            <person name="Uohara A."/>
            <person name="Ohji S."/>
            <person name="Ichikawa N."/>
        </authorList>
    </citation>
    <scope>NUCLEOTIDE SEQUENCE [LARGE SCALE GENOMIC DNA]</scope>
    <source>
        <strain evidence="3 4">NBRC 14228</strain>
    </source>
</reference>
<dbReference type="InterPro" id="IPR056884">
    <property type="entry name" value="NPHP3-like_N"/>
</dbReference>
<proteinExistence type="predicted"/>
<evidence type="ECO:0000313" key="4">
    <source>
        <dbReference type="Proteomes" id="UP000317881"/>
    </source>
</evidence>
<sequence length="1386" mass="148008">MAASTDRGLRSERAAEIIVGLPGTGRRGSGYLVAPGRVLTAAHVVAGAVGVRVRFEADRPGERTVEASVAWAHAGIDVAVLTVPEDGDVPAVSYGRLGEQDAVLRCTALGFPRFKLRTGADGSRFRDAEHVHATCAVLSNRREGTLDLGVTPAPAEDPDHGRDAWEGMSGAAVFSGDRLVGVVTVHHRTDGPGRIAASRVDRWAEALDAPQQAVLERLLGHRLGLSALPSAAPGTSADLVQEAYRAQLADIAPEYLTGRATELADLVSFCADREPYLWLQGPPWAGKTALAAWFALHPPRGVVPVWFFITARYASQSDSDAYTAAVIDQLATLAGRAPATTGSPTARDGERRLLLRQAAEQVARDGGTLLLVVDGLDEDQSLTPGGSGTSIASLLPERPPPNVRVLVTSRTSPGLSADVPGGHPLRSCRVAKVSATAASRHTEYEAKYDLHKALSGDRLQRDLVGLLTAARGTLTVDDLRELTGEPAYELRGRLGSAFGRILRLRGDAGGEGGSGGPEGYGDDLVLYTSTRGYLFAHETLLTVAQDELGPDLGTYVERLHAWAKSYEERGWPEDTPLYLLQPYGRLLAFLQEAGRLTDLAVDVRRRDRLLEATGSDAACLAEIATARETVRRLAPDDLGALAALAVAGDLVAQRNEGLHPDIPAVYARLGRTRHAIGLARSVFRAADRVRALVAVARVLAETGDRRAVGVAAEAVRLSRAEAKAEGPHAPDSVSAQGVLATALAHVGRADEAVRELRALPLPTNGRSSESFVEAMTTTARALDDPVRAAEVLRLAERAVEAVWPRHERIPGLVTVAETWAATGSADDAERLYDFVIEFSRRHAGGPGNLPAVAAEALRTARPRDAEALAALAAPAHGEPERPSDIWQLRDVVRGLAVMNRLPEAERLAESAVVEPDLRQIRTRHDLWSVIVLGWASAGRAAEAWRLLGDGARWGYGSPVSGLAGQTVRLLAAAGHADVLQVLLVNSADSHLWEVRAEAMAALAAHLAPDNPERSLRLLRQAEHAHRTSMSGVSLGNEVTLGVFAGSLAAIGRPDDAERLLGAVGEPLVRSWGWAAAALALARADRDRALLFAERAFEEAFGPDRRMMGSVQIAAVQALGAAGAAERVLETLEKVPEWGAPFYAGDRDRDDAWTWVVEGLWPHAQEPARRWLDGVLPGLRDASVLQLARLLVAVGGHDPERGAPIRRVLRDRAADPGLRQQLEDYEQAVLTLSVLSGASDLDAIARRRDEWLPHTRTTVVLALAYAAQGDHEAARSTALRLTSGRERAEACAHLAAFTACVRNEMTVIHFLSGPLVIAPTARRLAAQLHPPRSGPDLPRSRALLAEALTPEGWDEAAQVLTEIDPDAVLRARDVVFAHLGLDGTSLQ</sequence>
<protein>
    <recommendedName>
        <fullName evidence="2">NACHT domain-containing protein</fullName>
    </recommendedName>
</protein>
<comment type="caution">
    <text evidence="3">The sequence shown here is derived from an EMBL/GenBank/DDBJ whole genome shotgun (WGS) entry which is preliminary data.</text>
</comment>
<feature type="domain" description="NACHT" evidence="2">
    <location>
        <begin position="275"/>
        <end position="412"/>
    </location>
</feature>
<evidence type="ECO:0000259" key="2">
    <source>
        <dbReference type="PROSITE" id="PS50837"/>
    </source>
</evidence>
<keyword evidence="4" id="KW-1185">Reference proteome</keyword>
<gene>
    <name evidence="3" type="ORF">SSP24_80640</name>
</gene>
<dbReference type="SUPFAM" id="SSF50494">
    <property type="entry name" value="Trypsin-like serine proteases"/>
    <property type="match status" value="1"/>
</dbReference>
<organism evidence="3 4">
    <name type="scientific">Streptomyces spinoverrucosus</name>
    <dbReference type="NCBI Taxonomy" id="284043"/>
    <lineage>
        <taxon>Bacteria</taxon>
        <taxon>Bacillati</taxon>
        <taxon>Actinomycetota</taxon>
        <taxon>Actinomycetes</taxon>
        <taxon>Kitasatosporales</taxon>
        <taxon>Streptomycetaceae</taxon>
        <taxon>Streptomyces</taxon>
    </lineage>
</organism>
<dbReference type="EMBL" id="BJND01000108">
    <property type="protein sequence ID" value="GEC10409.1"/>
    <property type="molecule type" value="Genomic_DNA"/>
</dbReference>
<dbReference type="Pfam" id="PF13365">
    <property type="entry name" value="Trypsin_2"/>
    <property type="match status" value="1"/>
</dbReference>
<dbReference type="InterPro" id="IPR043504">
    <property type="entry name" value="Peptidase_S1_PA_chymotrypsin"/>
</dbReference>
<dbReference type="OrthoDB" id="3261206at2"/>
<evidence type="ECO:0000313" key="3">
    <source>
        <dbReference type="EMBL" id="GEC10409.1"/>
    </source>
</evidence>
<dbReference type="InterPro" id="IPR027417">
    <property type="entry name" value="P-loop_NTPase"/>
</dbReference>
<dbReference type="Proteomes" id="UP000317881">
    <property type="component" value="Unassembled WGS sequence"/>
</dbReference>
<dbReference type="InterPro" id="IPR007111">
    <property type="entry name" value="NACHT_NTPase"/>
</dbReference>
<dbReference type="PROSITE" id="PS50837">
    <property type="entry name" value="NACHT"/>
    <property type="match status" value="1"/>
</dbReference>
<accession>A0A4Y3VXL2</accession>